<dbReference type="InterPro" id="IPR006501">
    <property type="entry name" value="Pectinesterase_inhib_dom"/>
</dbReference>
<proteinExistence type="inferred from homology"/>
<evidence type="ECO:0000313" key="11">
    <source>
        <dbReference type="Proteomes" id="UP000327013"/>
    </source>
</evidence>
<dbReference type="SUPFAM" id="SSF101148">
    <property type="entry name" value="Plant invertase/pectin methylesterase inhibitor"/>
    <property type="match status" value="1"/>
</dbReference>
<dbReference type="InterPro" id="IPR035513">
    <property type="entry name" value="Invertase/methylesterase_inhib"/>
</dbReference>
<feature type="signal peptide" evidence="8">
    <location>
        <begin position="1"/>
        <end position="25"/>
    </location>
</feature>
<evidence type="ECO:0000256" key="2">
    <source>
        <dbReference type="ARBA" id="ARBA00007786"/>
    </source>
</evidence>
<evidence type="ECO:0000256" key="5">
    <source>
        <dbReference type="ARBA" id="ARBA00023157"/>
    </source>
</evidence>
<feature type="chain" id="PRO_5024460216" description="pectinesterase" evidence="8">
    <location>
        <begin position="26"/>
        <end position="196"/>
    </location>
</feature>
<dbReference type="PANTHER" id="PTHR31080">
    <property type="entry name" value="PECTINESTERASE INHIBITOR-LIKE"/>
    <property type="match status" value="1"/>
</dbReference>
<name>A0A5N6R0R6_9ROSI</name>
<keyword evidence="6" id="KW-0325">Glycoprotein</keyword>
<evidence type="ECO:0000256" key="7">
    <source>
        <dbReference type="ARBA" id="ARBA00038471"/>
    </source>
</evidence>
<dbReference type="NCBIfam" id="TIGR01614">
    <property type="entry name" value="PME_inhib"/>
    <property type="match status" value="1"/>
</dbReference>
<comment type="similarity">
    <text evidence="2">In the C-terminal section; belongs to the pectinesterase family.</text>
</comment>
<sequence length="196" mass="21482">MASSYEFLMILFTLVFISTLQAAIAATSSTQTYKTYIEKACNSTTYPELCNFSLSPYASKIKGNPQKLCKAALSIAIKATHNASSTISKLLKQKGFTSFETSILKDCVANTKDSIDELKQSLDAMRHLNGSDKESQMENMKTWVSAALTDDNTCMDGFDDGQDQVSGTLKNRINDIILKIATLTSNALSLINTLKF</sequence>
<dbReference type="OrthoDB" id="1430376at2759"/>
<evidence type="ECO:0000256" key="3">
    <source>
        <dbReference type="ARBA" id="ARBA00013229"/>
    </source>
</evidence>
<dbReference type="AlphaFoldDB" id="A0A5N6R0R6"/>
<dbReference type="Proteomes" id="UP000327013">
    <property type="component" value="Chromosome 3"/>
</dbReference>
<feature type="domain" description="Pectinesterase inhibitor" evidence="9">
    <location>
        <begin position="32"/>
        <end position="190"/>
    </location>
</feature>
<evidence type="ECO:0000256" key="6">
    <source>
        <dbReference type="ARBA" id="ARBA00023180"/>
    </source>
</evidence>
<reference evidence="10 11" key="1">
    <citation type="submission" date="2019-06" db="EMBL/GenBank/DDBJ databases">
        <title>A chromosomal-level reference genome of Carpinus fangiana (Coryloideae, Betulaceae).</title>
        <authorList>
            <person name="Yang X."/>
            <person name="Wang Z."/>
            <person name="Zhang L."/>
            <person name="Hao G."/>
            <person name="Liu J."/>
            <person name="Yang Y."/>
        </authorList>
    </citation>
    <scope>NUCLEOTIDE SEQUENCE [LARGE SCALE GENOMIC DNA]</scope>
    <source>
        <strain evidence="10">Cfa_2016G</strain>
        <tissue evidence="10">Leaf</tissue>
    </source>
</reference>
<dbReference type="SMART" id="SM00856">
    <property type="entry name" value="PMEI"/>
    <property type="match status" value="1"/>
</dbReference>
<keyword evidence="4 8" id="KW-0732">Signal</keyword>
<comment type="similarity">
    <text evidence="7">Belongs to the PMEI family.</text>
</comment>
<evidence type="ECO:0000256" key="1">
    <source>
        <dbReference type="ARBA" id="ARBA00006027"/>
    </source>
</evidence>
<dbReference type="EMBL" id="CM017323">
    <property type="protein sequence ID" value="KAE8022405.1"/>
    <property type="molecule type" value="Genomic_DNA"/>
</dbReference>
<evidence type="ECO:0000259" key="9">
    <source>
        <dbReference type="SMART" id="SM00856"/>
    </source>
</evidence>
<keyword evidence="5" id="KW-1015">Disulfide bond</keyword>
<dbReference type="PANTHER" id="PTHR31080:SF15">
    <property type="entry name" value="INVERTASE"/>
    <property type="match status" value="1"/>
</dbReference>
<evidence type="ECO:0000256" key="8">
    <source>
        <dbReference type="SAM" id="SignalP"/>
    </source>
</evidence>
<dbReference type="GO" id="GO:0030599">
    <property type="term" value="F:pectinesterase activity"/>
    <property type="evidence" value="ECO:0007669"/>
    <property type="project" value="UniProtKB-EC"/>
</dbReference>
<dbReference type="CDD" id="cd15798">
    <property type="entry name" value="PMEI-like_3"/>
    <property type="match status" value="1"/>
</dbReference>
<accession>A0A5N6R0R6</accession>
<dbReference type="EC" id="3.1.1.11" evidence="3"/>
<protein>
    <recommendedName>
        <fullName evidence="3">pectinesterase</fullName>
        <ecNumber evidence="3">3.1.1.11</ecNumber>
    </recommendedName>
</protein>
<comment type="similarity">
    <text evidence="1">In the N-terminal section; belongs to the PMEI family.</text>
</comment>
<evidence type="ECO:0000256" key="4">
    <source>
        <dbReference type="ARBA" id="ARBA00022729"/>
    </source>
</evidence>
<dbReference type="Gene3D" id="1.20.140.40">
    <property type="entry name" value="Invertase/pectin methylesterase inhibitor family protein"/>
    <property type="match status" value="1"/>
</dbReference>
<organism evidence="10 11">
    <name type="scientific">Carpinus fangiana</name>
    <dbReference type="NCBI Taxonomy" id="176857"/>
    <lineage>
        <taxon>Eukaryota</taxon>
        <taxon>Viridiplantae</taxon>
        <taxon>Streptophyta</taxon>
        <taxon>Embryophyta</taxon>
        <taxon>Tracheophyta</taxon>
        <taxon>Spermatophyta</taxon>
        <taxon>Magnoliopsida</taxon>
        <taxon>eudicotyledons</taxon>
        <taxon>Gunneridae</taxon>
        <taxon>Pentapetalae</taxon>
        <taxon>rosids</taxon>
        <taxon>fabids</taxon>
        <taxon>Fagales</taxon>
        <taxon>Betulaceae</taxon>
        <taxon>Carpinus</taxon>
    </lineage>
</organism>
<dbReference type="InterPro" id="IPR051955">
    <property type="entry name" value="PME_Inhibitor"/>
</dbReference>
<dbReference type="Pfam" id="PF04043">
    <property type="entry name" value="PMEI"/>
    <property type="match status" value="1"/>
</dbReference>
<keyword evidence="11" id="KW-1185">Reference proteome</keyword>
<gene>
    <name evidence="10" type="ORF">FH972_008207</name>
</gene>
<evidence type="ECO:0000313" key="10">
    <source>
        <dbReference type="EMBL" id="KAE8022405.1"/>
    </source>
</evidence>
<dbReference type="FunFam" id="1.20.140.40:FF:000010">
    <property type="entry name" value="Pectinesterase"/>
    <property type="match status" value="1"/>
</dbReference>
<dbReference type="GO" id="GO:0004857">
    <property type="term" value="F:enzyme inhibitor activity"/>
    <property type="evidence" value="ECO:0007669"/>
    <property type="project" value="InterPro"/>
</dbReference>